<dbReference type="AlphaFoldDB" id="A0AAV4DYP9"/>
<sequence length="113" mass="12848">MALVSCVVIILVDQRQVRRVGISIGPDQRKARRLGVAKAHALTNGRPASQQMRVNDHITVVTDSGRQRYEGEKRPPLDETLHIKPERYSTHGRHENSCDQDGWRLKNLRSSLD</sequence>
<reference evidence="2 3" key="1">
    <citation type="journal article" date="2021" name="Elife">
        <title>Chloroplast acquisition without the gene transfer in kleptoplastic sea slugs, Plakobranchus ocellatus.</title>
        <authorList>
            <person name="Maeda T."/>
            <person name="Takahashi S."/>
            <person name="Yoshida T."/>
            <person name="Shimamura S."/>
            <person name="Takaki Y."/>
            <person name="Nagai Y."/>
            <person name="Toyoda A."/>
            <person name="Suzuki Y."/>
            <person name="Arimoto A."/>
            <person name="Ishii H."/>
            <person name="Satoh N."/>
            <person name="Nishiyama T."/>
            <person name="Hasebe M."/>
            <person name="Maruyama T."/>
            <person name="Minagawa J."/>
            <person name="Obokata J."/>
            <person name="Shigenobu S."/>
        </authorList>
    </citation>
    <scope>NUCLEOTIDE SEQUENCE [LARGE SCALE GENOMIC DNA]</scope>
</reference>
<evidence type="ECO:0000313" key="2">
    <source>
        <dbReference type="EMBL" id="GFO49185.1"/>
    </source>
</evidence>
<accession>A0AAV4DYP9</accession>
<gene>
    <name evidence="2" type="ORF">PoB_007569000</name>
</gene>
<dbReference type="EMBL" id="BLXT01008461">
    <property type="protein sequence ID" value="GFO49185.1"/>
    <property type="molecule type" value="Genomic_DNA"/>
</dbReference>
<protein>
    <submittedName>
        <fullName evidence="2">Uncharacterized protein</fullName>
    </submittedName>
</protein>
<name>A0AAV4DYP9_9GAST</name>
<evidence type="ECO:0000256" key="1">
    <source>
        <dbReference type="SAM" id="MobiDB-lite"/>
    </source>
</evidence>
<feature type="region of interest" description="Disordered" evidence="1">
    <location>
        <begin position="64"/>
        <end position="101"/>
    </location>
</feature>
<organism evidence="2 3">
    <name type="scientific">Plakobranchus ocellatus</name>
    <dbReference type="NCBI Taxonomy" id="259542"/>
    <lineage>
        <taxon>Eukaryota</taxon>
        <taxon>Metazoa</taxon>
        <taxon>Spiralia</taxon>
        <taxon>Lophotrochozoa</taxon>
        <taxon>Mollusca</taxon>
        <taxon>Gastropoda</taxon>
        <taxon>Heterobranchia</taxon>
        <taxon>Euthyneura</taxon>
        <taxon>Panpulmonata</taxon>
        <taxon>Sacoglossa</taxon>
        <taxon>Placobranchoidea</taxon>
        <taxon>Plakobranchidae</taxon>
        <taxon>Plakobranchus</taxon>
    </lineage>
</organism>
<keyword evidence="3" id="KW-1185">Reference proteome</keyword>
<feature type="compositionally biased region" description="Basic and acidic residues" evidence="1">
    <location>
        <begin position="65"/>
        <end position="101"/>
    </location>
</feature>
<evidence type="ECO:0000313" key="3">
    <source>
        <dbReference type="Proteomes" id="UP000735302"/>
    </source>
</evidence>
<proteinExistence type="predicted"/>
<dbReference type="Proteomes" id="UP000735302">
    <property type="component" value="Unassembled WGS sequence"/>
</dbReference>
<comment type="caution">
    <text evidence="2">The sequence shown here is derived from an EMBL/GenBank/DDBJ whole genome shotgun (WGS) entry which is preliminary data.</text>
</comment>